<evidence type="ECO:0000313" key="12">
    <source>
        <dbReference type="Proteomes" id="UP000231279"/>
    </source>
</evidence>
<keyword evidence="6" id="KW-1015">Disulfide bond</keyword>
<dbReference type="Gene3D" id="1.10.110.10">
    <property type="entry name" value="Plant lipid-transfer and hydrophobic proteins"/>
    <property type="match status" value="1"/>
</dbReference>
<evidence type="ECO:0000256" key="5">
    <source>
        <dbReference type="ARBA" id="ARBA00022729"/>
    </source>
</evidence>
<dbReference type="GO" id="GO:0005886">
    <property type="term" value="C:plasma membrane"/>
    <property type="evidence" value="ECO:0007669"/>
    <property type="project" value="UniProtKB-SubCell"/>
</dbReference>
<organism evidence="11 12">
    <name type="scientific">Handroanthus impetiginosus</name>
    <dbReference type="NCBI Taxonomy" id="429701"/>
    <lineage>
        <taxon>Eukaryota</taxon>
        <taxon>Viridiplantae</taxon>
        <taxon>Streptophyta</taxon>
        <taxon>Embryophyta</taxon>
        <taxon>Tracheophyta</taxon>
        <taxon>Spermatophyta</taxon>
        <taxon>Magnoliopsida</taxon>
        <taxon>eudicotyledons</taxon>
        <taxon>Gunneridae</taxon>
        <taxon>Pentapetalae</taxon>
        <taxon>asterids</taxon>
        <taxon>lamiids</taxon>
        <taxon>Lamiales</taxon>
        <taxon>Bignoniaceae</taxon>
        <taxon>Crescentiina</taxon>
        <taxon>Tabebuia alliance</taxon>
        <taxon>Handroanthus</taxon>
    </lineage>
</organism>
<dbReference type="GO" id="GO:0098552">
    <property type="term" value="C:side of membrane"/>
    <property type="evidence" value="ECO:0007669"/>
    <property type="project" value="UniProtKB-KW"/>
</dbReference>
<evidence type="ECO:0000256" key="9">
    <source>
        <dbReference type="SAM" id="SignalP"/>
    </source>
</evidence>
<keyword evidence="12" id="KW-1185">Reference proteome</keyword>
<comment type="subcellular location">
    <subcellularLocation>
        <location evidence="1">Cell membrane</location>
        <topology evidence="1">Lipid-anchor</topology>
        <topology evidence="1">GPI-anchor</topology>
    </subcellularLocation>
</comment>
<sequence>MAFSSTITAFLTVALLVAAANLVEGQSDCIAKLVPCAEYLNSTNPAPTCCNAIREVVSAPNELECLCRIYRNPRSVGSINMTQALMLPRHCNISSDVSTCKAVPGGGNNGNAAGRISWTGMPAFLLVSALTLLY</sequence>
<evidence type="ECO:0000256" key="4">
    <source>
        <dbReference type="ARBA" id="ARBA00022622"/>
    </source>
</evidence>
<evidence type="ECO:0000256" key="1">
    <source>
        <dbReference type="ARBA" id="ARBA00004609"/>
    </source>
</evidence>
<evidence type="ECO:0000259" key="10">
    <source>
        <dbReference type="SMART" id="SM00499"/>
    </source>
</evidence>
<dbReference type="CDD" id="cd00010">
    <property type="entry name" value="AAI_LTSS"/>
    <property type="match status" value="1"/>
</dbReference>
<accession>A0A2G9H5D2</accession>
<evidence type="ECO:0000256" key="7">
    <source>
        <dbReference type="ARBA" id="ARBA00023180"/>
    </source>
</evidence>
<evidence type="ECO:0000256" key="3">
    <source>
        <dbReference type="ARBA" id="ARBA00022475"/>
    </source>
</evidence>
<dbReference type="STRING" id="429701.A0A2G9H5D2"/>
<dbReference type="PANTHER" id="PTHR33044">
    <property type="entry name" value="BIFUNCTIONAL INHIBITOR/LIPID-TRANSFER PROTEIN/SEED STORAGE 2S ALBUMIN SUPERFAMILY PROTEIN-RELATED"/>
    <property type="match status" value="1"/>
</dbReference>
<evidence type="ECO:0000256" key="6">
    <source>
        <dbReference type="ARBA" id="ARBA00023157"/>
    </source>
</evidence>
<keyword evidence="3" id="KW-1003">Cell membrane</keyword>
<gene>
    <name evidence="11" type="ORF">CDL12_14678</name>
</gene>
<dbReference type="SUPFAM" id="SSF47699">
    <property type="entry name" value="Bifunctional inhibitor/lipid-transfer protein/seed storage 2S albumin"/>
    <property type="match status" value="1"/>
</dbReference>
<keyword evidence="4" id="KW-0472">Membrane</keyword>
<keyword evidence="8" id="KW-0449">Lipoprotein</keyword>
<dbReference type="InterPro" id="IPR036312">
    <property type="entry name" value="Bifun_inhib/LTP/seed_sf"/>
</dbReference>
<comment type="caution">
    <text evidence="11">The sequence shown here is derived from an EMBL/GenBank/DDBJ whole genome shotgun (WGS) entry which is preliminary data.</text>
</comment>
<dbReference type="Proteomes" id="UP000231279">
    <property type="component" value="Unassembled WGS sequence"/>
</dbReference>
<protein>
    <recommendedName>
        <fullName evidence="10">Bifunctional inhibitor/plant lipid transfer protein/seed storage helical domain-containing protein</fullName>
    </recommendedName>
</protein>
<evidence type="ECO:0000313" key="11">
    <source>
        <dbReference type="EMBL" id="PIN12718.1"/>
    </source>
</evidence>
<comment type="similarity">
    <text evidence="2">Belongs to the plant LTP family.</text>
</comment>
<evidence type="ECO:0000256" key="8">
    <source>
        <dbReference type="ARBA" id="ARBA00023288"/>
    </source>
</evidence>
<evidence type="ECO:0000256" key="2">
    <source>
        <dbReference type="ARBA" id="ARBA00009748"/>
    </source>
</evidence>
<dbReference type="AlphaFoldDB" id="A0A2G9H5D2"/>
<feature type="domain" description="Bifunctional inhibitor/plant lipid transfer protein/seed storage helical" evidence="10">
    <location>
        <begin position="29"/>
        <end position="100"/>
    </location>
</feature>
<dbReference type="InterPro" id="IPR043325">
    <property type="entry name" value="LTSS"/>
</dbReference>
<dbReference type="OrthoDB" id="690947at2759"/>
<reference evidence="12" key="1">
    <citation type="journal article" date="2018" name="Gigascience">
        <title>Genome assembly of the Pink Ipe (Handroanthus impetiginosus, Bignoniaceae), a highly valued, ecologically keystone Neotropical timber forest tree.</title>
        <authorList>
            <person name="Silva-Junior O.B."/>
            <person name="Grattapaglia D."/>
            <person name="Novaes E."/>
            <person name="Collevatti R.G."/>
        </authorList>
    </citation>
    <scope>NUCLEOTIDE SEQUENCE [LARGE SCALE GENOMIC DNA]</scope>
    <source>
        <strain evidence="12">cv. UFG-1</strain>
    </source>
</reference>
<keyword evidence="4" id="KW-0336">GPI-anchor</keyword>
<feature type="chain" id="PRO_5013923661" description="Bifunctional inhibitor/plant lipid transfer protein/seed storage helical domain-containing protein" evidence="9">
    <location>
        <begin position="26"/>
        <end position="134"/>
    </location>
</feature>
<keyword evidence="7" id="KW-0325">Glycoprotein</keyword>
<name>A0A2G9H5D2_9LAMI</name>
<proteinExistence type="inferred from homology"/>
<feature type="signal peptide" evidence="9">
    <location>
        <begin position="1"/>
        <end position="25"/>
    </location>
</feature>
<dbReference type="SMART" id="SM00499">
    <property type="entry name" value="AAI"/>
    <property type="match status" value="1"/>
</dbReference>
<dbReference type="EMBL" id="NKXS01002636">
    <property type="protein sequence ID" value="PIN12718.1"/>
    <property type="molecule type" value="Genomic_DNA"/>
</dbReference>
<dbReference type="InterPro" id="IPR016140">
    <property type="entry name" value="Bifunc_inhib/LTP/seed_store"/>
</dbReference>
<keyword evidence="5 9" id="KW-0732">Signal</keyword>
<dbReference type="Pfam" id="PF14368">
    <property type="entry name" value="LTP_2"/>
    <property type="match status" value="1"/>
</dbReference>